<evidence type="ECO:0000313" key="2">
    <source>
        <dbReference type="EMBL" id="GAT52102.1"/>
    </source>
</evidence>
<evidence type="ECO:0000256" key="1">
    <source>
        <dbReference type="SAM" id="MobiDB-lite"/>
    </source>
</evidence>
<organism evidence="2 3">
    <name type="scientific">Mycena chlorophos</name>
    <name type="common">Agaric fungus</name>
    <name type="synonym">Agaricus chlorophos</name>
    <dbReference type="NCBI Taxonomy" id="658473"/>
    <lineage>
        <taxon>Eukaryota</taxon>
        <taxon>Fungi</taxon>
        <taxon>Dikarya</taxon>
        <taxon>Basidiomycota</taxon>
        <taxon>Agaricomycotina</taxon>
        <taxon>Agaricomycetes</taxon>
        <taxon>Agaricomycetidae</taxon>
        <taxon>Agaricales</taxon>
        <taxon>Marasmiineae</taxon>
        <taxon>Mycenaceae</taxon>
        <taxon>Mycena</taxon>
    </lineage>
</organism>
<sequence length="210" mass="23451">MLTGTHGVVRVHWSWVPRRDGTVAWQPRPSTQTHSPSKLATTALFPRSTVETPTCAHAPLVAERASNAVLRRDRDRQPPLPSDFPPSIYPLASLSGRYDPACTRAPAAAVDERLAVQLFLVEEAVNRPSRTMANDRHSNSSDVFYTSSTHHRRRRSVAHTAMRCAPSTSAALTVPDDDRSRLNCASRLRLRLPELLHKRDPRICPTAVRR</sequence>
<name>A0ABQ0LNK7_MYCCL</name>
<evidence type="ECO:0000313" key="3">
    <source>
        <dbReference type="Proteomes" id="UP000815677"/>
    </source>
</evidence>
<dbReference type="Proteomes" id="UP000815677">
    <property type="component" value="Unassembled WGS sequence"/>
</dbReference>
<protein>
    <submittedName>
        <fullName evidence="2">Uncharacterized protein</fullName>
    </submittedName>
</protein>
<accession>A0ABQ0LNK7</accession>
<reference evidence="2" key="1">
    <citation type="submission" date="2014-09" db="EMBL/GenBank/DDBJ databases">
        <title>Genome sequence of the luminous mushroom Mycena chlorophos for searching fungal bioluminescence genes.</title>
        <authorList>
            <person name="Tanaka Y."/>
            <person name="Kasuga D."/>
            <person name="Oba Y."/>
            <person name="Hase S."/>
            <person name="Sato K."/>
            <person name="Oba Y."/>
            <person name="Sakakibara Y."/>
        </authorList>
    </citation>
    <scope>NUCLEOTIDE SEQUENCE</scope>
</reference>
<proteinExistence type="predicted"/>
<feature type="region of interest" description="Disordered" evidence="1">
    <location>
        <begin position="130"/>
        <end position="152"/>
    </location>
</feature>
<keyword evidence="3" id="KW-1185">Reference proteome</keyword>
<dbReference type="EMBL" id="DF847569">
    <property type="protein sequence ID" value="GAT52102.1"/>
    <property type="molecule type" value="Genomic_DNA"/>
</dbReference>
<gene>
    <name evidence="2" type="ORF">MCHLO_09185</name>
</gene>